<dbReference type="GO" id="GO:0005829">
    <property type="term" value="C:cytosol"/>
    <property type="evidence" value="ECO:0007669"/>
    <property type="project" value="TreeGrafter"/>
</dbReference>
<dbReference type="InterPro" id="IPR015991">
    <property type="entry name" value="TatD/YcfH-like"/>
</dbReference>
<keyword evidence="1 3" id="KW-0479">Metal-binding</keyword>
<dbReference type="GO" id="GO:0046872">
    <property type="term" value="F:metal ion binding"/>
    <property type="evidence" value="ECO:0007669"/>
    <property type="project" value="UniProtKB-KW"/>
</dbReference>
<reference evidence="4 5" key="1">
    <citation type="submission" date="2018-08" db="EMBL/GenBank/DDBJ databases">
        <title>Form III RuBisCO-mediated autotrophy in Thermodesulfobium bacteria.</title>
        <authorList>
            <person name="Toshchakov S.V."/>
            <person name="Kublanov I.V."/>
            <person name="Frolov E."/>
            <person name="Bonch-Osmolovskaya E.A."/>
            <person name="Tourova T.P."/>
            <person name="Chernych N.A."/>
            <person name="Lebedinsky A.V."/>
        </authorList>
    </citation>
    <scope>NUCLEOTIDE SEQUENCE [LARGE SCALE GENOMIC DNA]</scope>
    <source>
        <strain evidence="4 5">SR</strain>
    </source>
</reference>
<dbReference type="NCBIfam" id="TIGR00010">
    <property type="entry name" value="YchF/TatD family DNA exonuclease"/>
    <property type="match status" value="1"/>
</dbReference>
<keyword evidence="5" id="KW-1185">Reference proteome</keyword>
<dbReference type="GO" id="GO:0004536">
    <property type="term" value="F:DNA nuclease activity"/>
    <property type="evidence" value="ECO:0007669"/>
    <property type="project" value="InterPro"/>
</dbReference>
<dbReference type="Pfam" id="PF01026">
    <property type="entry name" value="TatD_DNase"/>
    <property type="match status" value="1"/>
</dbReference>
<dbReference type="Proteomes" id="UP000256329">
    <property type="component" value="Unassembled WGS sequence"/>
</dbReference>
<protein>
    <submittedName>
        <fullName evidence="4">TatD family deoxyribonuclease</fullName>
    </submittedName>
</protein>
<dbReference type="OrthoDB" id="9810005at2"/>
<dbReference type="InterPro" id="IPR032466">
    <property type="entry name" value="Metal_Hydrolase"/>
</dbReference>
<evidence type="ECO:0000256" key="3">
    <source>
        <dbReference type="PIRSR" id="PIRSR005902-1"/>
    </source>
</evidence>
<dbReference type="RefSeq" id="WP_115791605.1">
    <property type="nucleotide sequence ID" value="NZ_QSLN01000001.1"/>
</dbReference>
<dbReference type="EMBL" id="QSLN01000001">
    <property type="protein sequence ID" value="RDV84611.1"/>
    <property type="molecule type" value="Genomic_DNA"/>
</dbReference>
<gene>
    <name evidence="4" type="ORF">DXX99_00765</name>
</gene>
<feature type="binding site" evidence="3">
    <location>
        <position position="203"/>
    </location>
    <ligand>
        <name>a divalent metal cation</name>
        <dbReference type="ChEBI" id="CHEBI:60240"/>
        <label>1</label>
    </ligand>
</feature>
<evidence type="ECO:0000313" key="5">
    <source>
        <dbReference type="Proteomes" id="UP000256329"/>
    </source>
</evidence>
<feature type="binding site" evidence="3">
    <location>
        <position position="153"/>
    </location>
    <ligand>
        <name>a divalent metal cation</name>
        <dbReference type="ChEBI" id="CHEBI:60240"/>
        <label>2</label>
    </ligand>
</feature>
<evidence type="ECO:0000256" key="2">
    <source>
        <dbReference type="ARBA" id="ARBA00022801"/>
    </source>
</evidence>
<dbReference type="GO" id="GO:0016788">
    <property type="term" value="F:hydrolase activity, acting on ester bonds"/>
    <property type="evidence" value="ECO:0007669"/>
    <property type="project" value="InterPro"/>
</dbReference>
<feature type="binding site" evidence="3">
    <location>
        <position position="9"/>
    </location>
    <ligand>
        <name>a divalent metal cation</name>
        <dbReference type="ChEBI" id="CHEBI:60240"/>
        <label>1</label>
    </ligand>
</feature>
<feature type="binding site" evidence="3">
    <location>
        <position position="7"/>
    </location>
    <ligand>
        <name>a divalent metal cation</name>
        <dbReference type="ChEBI" id="CHEBI:60240"/>
        <label>1</label>
    </ligand>
</feature>
<accession>A0A3D8P7Y6</accession>
<dbReference type="CDD" id="cd01310">
    <property type="entry name" value="TatD_DNAse"/>
    <property type="match status" value="1"/>
</dbReference>
<feature type="binding site" evidence="3">
    <location>
        <position position="93"/>
    </location>
    <ligand>
        <name>a divalent metal cation</name>
        <dbReference type="ChEBI" id="CHEBI:60240"/>
        <label>1</label>
    </ligand>
</feature>
<feature type="binding site" evidence="3">
    <location>
        <position position="129"/>
    </location>
    <ligand>
        <name>a divalent metal cation</name>
        <dbReference type="ChEBI" id="CHEBI:60240"/>
        <label>2</label>
    </ligand>
</feature>
<sequence length="261" mass="28880">MELIDTHCHLNDPRLDVDLSEVLARARRAGVKVMIVVGYDLASSARAVALAGKEKDLYATVGVHPHDAAKVPPDFLEHLRSWARMGKVVAVGEIGLDFYRNLSPPARQREVFLAQLRLARELSLPVVIHCRDAYDELYSLLKEEGEGVKGVLHCFSGTWREAAKFLALGFYLSFAGTITFPRSDSLAEVVARMELGRLLLETDAPYLAPVPHRGKRNEPAYLVHIAQRVAEIRGMPVEEVAAITTANARRLFGLEGERFGG</sequence>
<name>A0A3D8P7Y6_9THEO</name>
<dbReference type="Gene3D" id="3.20.20.140">
    <property type="entry name" value="Metal-dependent hydrolases"/>
    <property type="match status" value="1"/>
</dbReference>
<dbReference type="PROSITE" id="PS01137">
    <property type="entry name" value="TATD_1"/>
    <property type="match status" value="1"/>
</dbReference>
<keyword evidence="2" id="KW-0378">Hydrolase</keyword>
<proteinExistence type="predicted"/>
<dbReference type="SUPFAM" id="SSF51556">
    <property type="entry name" value="Metallo-dependent hydrolases"/>
    <property type="match status" value="1"/>
</dbReference>
<dbReference type="InterPro" id="IPR001130">
    <property type="entry name" value="TatD-like"/>
</dbReference>
<evidence type="ECO:0000313" key="4">
    <source>
        <dbReference type="EMBL" id="RDV84611.1"/>
    </source>
</evidence>
<dbReference type="FunFam" id="3.20.20.140:FF:000005">
    <property type="entry name" value="TatD family hydrolase"/>
    <property type="match status" value="1"/>
</dbReference>
<evidence type="ECO:0000256" key="1">
    <source>
        <dbReference type="ARBA" id="ARBA00022723"/>
    </source>
</evidence>
<dbReference type="PIRSF" id="PIRSF005902">
    <property type="entry name" value="DNase_TatD"/>
    <property type="match status" value="1"/>
</dbReference>
<dbReference type="AlphaFoldDB" id="A0A3D8P7Y6"/>
<dbReference type="PANTHER" id="PTHR46124:SF2">
    <property type="entry name" value="D-AMINOACYL-TRNA DEACYLASE"/>
    <property type="match status" value="1"/>
</dbReference>
<comment type="caution">
    <text evidence="4">The sequence shown here is derived from an EMBL/GenBank/DDBJ whole genome shotgun (WGS) entry which is preliminary data.</text>
</comment>
<dbReference type="PANTHER" id="PTHR46124">
    <property type="entry name" value="D-AMINOACYL-TRNA DEACYLASE"/>
    <property type="match status" value="1"/>
</dbReference>
<dbReference type="InterPro" id="IPR018228">
    <property type="entry name" value="DNase_TatD-rel_CS"/>
</dbReference>
<organism evidence="4 5">
    <name type="scientific">Ammonifex thiophilus</name>
    <dbReference type="NCBI Taxonomy" id="444093"/>
    <lineage>
        <taxon>Bacteria</taxon>
        <taxon>Bacillati</taxon>
        <taxon>Bacillota</taxon>
        <taxon>Clostridia</taxon>
        <taxon>Thermoanaerobacterales</taxon>
        <taxon>Thermoanaerobacteraceae</taxon>
        <taxon>Ammonifex</taxon>
    </lineage>
</organism>
<dbReference type="PROSITE" id="PS01090">
    <property type="entry name" value="TATD_2"/>
    <property type="match status" value="1"/>
</dbReference>